<feature type="domain" description="Histone deacetylase" evidence="1">
    <location>
        <begin position="1"/>
        <end position="91"/>
    </location>
</feature>
<dbReference type="GO" id="GO:0040029">
    <property type="term" value="P:epigenetic regulation of gene expression"/>
    <property type="evidence" value="ECO:0007669"/>
    <property type="project" value="TreeGrafter"/>
</dbReference>
<dbReference type="PANTHER" id="PTHR10625:SF42">
    <property type="entry name" value="HISTONE DEACETYLASE 7"/>
    <property type="match status" value="1"/>
</dbReference>
<dbReference type="InterPro" id="IPR023696">
    <property type="entry name" value="Ureohydrolase_dom_sf"/>
</dbReference>
<dbReference type="InterPro" id="IPR037138">
    <property type="entry name" value="His_deacetylse_dom_sf"/>
</dbReference>
<dbReference type="InterPro" id="IPR023801">
    <property type="entry name" value="His_deacetylse_dom"/>
</dbReference>
<dbReference type="PANTHER" id="PTHR10625">
    <property type="entry name" value="HISTONE DEACETYLASE HDAC1-RELATED"/>
    <property type="match status" value="1"/>
</dbReference>
<evidence type="ECO:0000259" key="1">
    <source>
        <dbReference type="Pfam" id="PF00850"/>
    </source>
</evidence>
<dbReference type="AlphaFoldDB" id="A0A2D4I2P0"/>
<name>A0A2D4I2P0_MICLE</name>
<dbReference type="GO" id="GO:0000118">
    <property type="term" value="C:histone deacetylase complex"/>
    <property type="evidence" value="ECO:0007669"/>
    <property type="project" value="TreeGrafter"/>
</dbReference>
<reference evidence="2" key="1">
    <citation type="submission" date="2017-07" db="EMBL/GenBank/DDBJ databases">
        <authorList>
            <person name="Mikheyev A."/>
            <person name="Grau M."/>
        </authorList>
    </citation>
    <scope>NUCLEOTIDE SEQUENCE</scope>
    <source>
        <tissue evidence="2">Venom_gland</tissue>
    </source>
</reference>
<evidence type="ECO:0000313" key="2">
    <source>
        <dbReference type="EMBL" id="LAA78479.1"/>
    </source>
</evidence>
<sequence>MGDPEYLAAFRTVVMPIAQEFSPDVVLVSAGFDAADGHPPPLGGYKVSAKCFGYMTRQLMNVAGGALVLALEGGHDLTAICDASEACVSALLGNELEPLPEEILQQKPSTNAVHSLESVIKVQSRYWSSVRRYAPTVGYSVLEAQRHDVEEVETVTALASLSVMAEKKRQEEPMEEEPMNQ</sequence>
<dbReference type="Pfam" id="PF00850">
    <property type="entry name" value="Hist_deacetyl"/>
    <property type="match status" value="1"/>
</dbReference>
<dbReference type="Gene3D" id="3.40.800.20">
    <property type="entry name" value="Histone deacetylase domain"/>
    <property type="match status" value="1"/>
</dbReference>
<dbReference type="GO" id="GO:0004407">
    <property type="term" value="F:histone deacetylase activity"/>
    <property type="evidence" value="ECO:0007669"/>
    <property type="project" value="TreeGrafter"/>
</dbReference>
<reference evidence="2" key="2">
    <citation type="submission" date="2017-11" db="EMBL/GenBank/DDBJ databases">
        <title>Coralsnake Venomics: Analyses of Venom Gland Transcriptomes and Proteomes of Six Brazilian Taxa.</title>
        <authorList>
            <person name="Aird S.D."/>
            <person name="Jorge da Silva N."/>
            <person name="Qiu L."/>
            <person name="Villar-Briones A."/>
            <person name="Aparecida-Saddi V."/>
            <person name="Campos-Telles M.P."/>
            <person name="Grau M."/>
            <person name="Mikheyev A.S."/>
        </authorList>
    </citation>
    <scope>NUCLEOTIDE SEQUENCE</scope>
    <source>
        <tissue evidence="2">Venom_gland</tissue>
    </source>
</reference>
<proteinExistence type="predicted"/>
<protein>
    <recommendedName>
        <fullName evidence="1">Histone deacetylase domain-containing protein</fullName>
    </recommendedName>
</protein>
<dbReference type="EMBL" id="IACK01071507">
    <property type="protein sequence ID" value="LAA78479.1"/>
    <property type="molecule type" value="Transcribed_RNA"/>
</dbReference>
<organism evidence="2">
    <name type="scientific">Micrurus lemniscatus lemniscatus</name>
    <dbReference type="NCBI Taxonomy" id="129467"/>
    <lineage>
        <taxon>Eukaryota</taxon>
        <taxon>Metazoa</taxon>
        <taxon>Chordata</taxon>
        <taxon>Craniata</taxon>
        <taxon>Vertebrata</taxon>
        <taxon>Euteleostomi</taxon>
        <taxon>Lepidosauria</taxon>
        <taxon>Squamata</taxon>
        <taxon>Bifurcata</taxon>
        <taxon>Unidentata</taxon>
        <taxon>Episquamata</taxon>
        <taxon>Toxicofera</taxon>
        <taxon>Serpentes</taxon>
        <taxon>Colubroidea</taxon>
        <taxon>Elapidae</taxon>
        <taxon>Elapinae</taxon>
        <taxon>Micrurus</taxon>
    </lineage>
</organism>
<dbReference type="SUPFAM" id="SSF52768">
    <property type="entry name" value="Arginase/deacetylase"/>
    <property type="match status" value="1"/>
</dbReference>
<accession>A0A2D4I2P0</accession>